<protein>
    <recommendedName>
        <fullName evidence="3">Transcription initiation factor IIF subunit beta</fullName>
    </recommendedName>
    <alternativeName>
        <fullName evidence="9">TFIIF medium subunit</fullName>
    </alternativeName>
    <alternativeName>
        <fullName evidence="8">TFIIF-beta</fullName>
    </alternativeName>
</protein>
<feature type="domain" description="TFIIF beta subunit HTH" evidence="11">
    <location>
        <begin position="336"/>
        <end position="400"/>
    </location>
</feature>
<dbReference type="STRING" id="1160509.A0A3N4I1N4"/>
<dbReference type="PANTHER" id="PTHR10445">
    <property type="entry name" value="GENERAL TRANSCRIPTION FACTOR IIF SUBUNIT 2"/>
    <property type="match status" value="1"/>
</dbReference>
<dbReference type="InterPro" id="IPR003196">
    <property type="entry name" value="TFIIF_beta"/>
</dbReference>
<dbReference type="AlphaFoldDB" id="A0A3N4I1N4"/>
<reference evidence="13 14" key="1">
    <citation type="journal article" date="2018" name="Nat. Ecol. Evol.">
        <title>Pezizomycetes genomes reveal the molecular basis of ectomycorrhizal truffle lifestyle.</title>
        <authorList>
            <person name="Murat C."/>
            <person name="Payen T."/>
            <person name="Noel B."/>
            <person name="Kuo A."/>
            <person name="Morin E."/>
            <person name="Chen J."/>
            <person name="Kohler A."/>
            <person name="Krizsan K."/>
            <person name="Balestrini R."/>
            <person name="Da Silva C."/>
            <person name="Montanini B."/>
            <person name="Hainaut M."/>
            <person name="Levati E."/>
            <person name="Barry K.W."/>
            <person name="Belfiori B."/>
            <person name="Cichocki N."/>
            <person name="Clum A."/>
            <person name="Dockter R.B."/>
            <person name="Fauchery L."/>
            <person name="Guy J."/>
            <person name="Iotti M."/>
            <person name="Le Tacon F."/>
            <person name="Lindquist E.A."/>
            <person name="Lipzen A."/>
            <person name="Malagnac F."/>
            <person name="Mello A."/>
            <person name="Molinier V."/>
            <person name="Miyauchi S."/>
            <person name="Poulain J."/>
            <person name="Riccioni C."/>
            <person name="Rubini A."/>
            <person name="Sitrit Y."/>
            <person name="Splivallo R."/>
            <person name="Traeger S."/>
            <person name="Wang M."/>
            <person name="Zifcakova L."/>
            <person name="Wipf D."/>
            <person name="Zambonelli A."/>
            <person name="Paolocci F."/>
            <person name="Nowrousian M."/>
            <person name="Ottonello S."/>
            <person name="Baldrian P."/>
            <person name="Spatafora J.W."/>
            <person name="Henrissat B."/>
            <person name="Nagy L.G."/>
            <person name="Aury J.M."/>
            <person name="Wincker P."/>
            <person name="Grigoriev I.V."/>
            <person name="Bonfante P."/>
            <person name="Martin F.M."/>
        </authorList>
    </citation>
    <scope>NUCLEOTIDE SEQUENCE [LARGE SCALE GENOMIC DNA]</scope>
    <source>
        <strain evidence="13 14">RN42</strain>
    </source>
</reference>
<evidence type="ECO:0000313" key="13">
    <source>
        <dbReference type="EMBL" id="RPA78598.1"/>
    </source>
</evidence>
<keyword evidence="7" id="KW-0539">Nucleus</keyword>
<feature type="compositionally biased region" description="Polar residues" evidence="10">
    <location>
        <begin position="25"/>
        <end position="49"/>
    </location>
</feature>
<name>A0A3N4I1N4_ASCIM</name>
<evidence type="ECO:0000256" key="9">
    <source>
        <dbReference type="ARBA" id="ARBA00081863"/>
    </source>
</evidence>
<evidence type="ECO:0000256" key="3">
    <source>
        <dbReference type="ARBA" id="ARBA00021453"/>
    </source>
</evidence>
<proteinExistence type="inferred from homology"/>
<keyword evidence="5" id="KW-0238">DNA-binding</keyword>
<dbReference type="EMBL" id="ML119709">
    <property type="protein sequence ID" value="RPA78598.1"/>
    <property type="molecule type" value="Genomic_DNA"/>
</dbReference>
<evidence type="ECO:0000256" key="10">
    <source>
        <dbReference type="SAM" id="MobiDB-lite"/>
    </source>
</evidence>
<comment type="similarity">
    <text evidence="2">Belongs to the TFIIF beta subunit family.</text>
</comment>
<dbReference type="InterPro" id="IPR040504">
    <property type="entry name" value="TFIIF_beta_N"/>
</dbReference>
<dbReference type="Gene3D" id="1.10.10.10">
    <property type="entry name" value="Winged helix-like DNA-binding domain superfamily/Winged helix DNA-binding domain"/>
    <property type="match status" value="1"/>
</dbReference>
<keyword evidence="4" id="KW-0805">Transcription regulation</keyword>
<feature type="compositionally biased region" description="Polar residues" evidence="10">
    <location>
        <begin position="74"/>
        <end position="89"/>
    </location>
</feature>
<evidence type="ECO:0000259" key="11">
    <source>
        <dbReference type="Pfam" id="PF02270"/>
    </source>
</evidence>
<gene>
    <name evidence="13" type="ORF">BJ508DRAFT_329076</name>
</gene>
<dbReference type="OrthoDB" id="26094at2759"/>
<dbReference type="Pfam" id="PF17683">
    <property type="entry name" value="TFIIF_beta_N"/>
    <property type="match status" value="1"/>
</dbReference>
<feature type="domain" description="TFIIF beta subunit N-terminal" evidence="12">
    <location>
        <begin position="148"/>
        <end position="244"/>
    </location>
</feature>
<dbReference type="PANTHER" id="PTHR10445:SF0">
    <property type="entry name" value="GENERAL TRANSCRIPTION FACTOR IIF SUBUNIT 2"/>
    <property type="match status" value="1"/>
</dbReference>
<dbReference type="FunFam" id="1.10.10.10:FF:000035">
    <property type="entry name" value="General transcription factor IIF subunit 2"/>
    <property type="match status" value="1"/>
</dbReference>
<feature type="region of interest" description="Disordered" evidence="10">
    <location>
        <begin position="74"/>
        <end position="96"/>
    </location>
</feature>
<dbReference type="InterPro" id="IPR040450">
    <property type="entry name" value="TFIIF_beta_HTH"/>
</dbReference>
<sequence length="419" mass="47972">MGPPHAGEQRNARGPTNAPYMSEGNRISKNNRSNSQQSHPDTMSNNNSFFRPKNSRFASHFANRDPRQTALLTHNRQHSGHQTPQSQMRTPGPTIKKEIKSEPMDRGMFNTNTQPNQHGPNHMDVDLDFDIESVPPFDVSQHGHETTLWKLPSDIWPTILKNILAMPDLDDDTPIMLGTLRHRIDKPNDWWMKLGDNKATEGLHKEYEMQKKERMENTHVFTETRRDDEDEPEKQVLAWGRVRAATRKHTSKTAYYAKATFEAAVIPTSDPKFYAEFFARREEECRPKRQTELLEVEEVRQIQGDTVSRGSNAFDKSIIASADSKRAGGQTADLFVRMPEEELRQALFTKFSEFKYWAISDLRGELKQPFEYLKQVLSDIAVRSNEGGQLTNKWVLKPEYLQMAEAAQMSAGTGNALDL</sequence>
<evidence type="ECO:0000256" key="7">
    <source>
        <dbReference type="ARBA" id="ARBA00023242"/>
    </source>
</evidence>
<evidence type="ECO:0000256" key="4">
    <source>
        <dbReference type="ARBA" id="ARBA00023015"/>
    </source>
</evidence>
<evidence type="ECO:0000259" key="12">
    <source>
        <dbReference type="Pfam" id="PF17683"/>
    </source>
</evidence>
<dbReference type="SUPFAM" id="SSF46785">
    <property type="entry name" value="Winged helix' DNA-binding domain"/>
    <property type="match status" value="1"/>
</dbReference>
<dbReference type="InterPro" id="IPR036390">
    <property type="entry name" value="WH_DNA-bd_sf"/>
</dbReference>
<comment type="subcellular location">
    <subcellularLocation>
        <location evidence="1">Nucleus</location>
    </subcellularLocation>
</comment>
<evidence type="ECO:0000256" key="8">
    <source>
        <dbReference type="ARBA" id="ARBA00081473"/>
    </source>
</evidence>
<accession>A0A3N4I1N4</accession>
<feature type="region of interest" description="Disordered" evidence="10">
    <location>
        <begin position="1"/>
        <end position="53"/>
    </location>
</feature>
<dbReference type="GO" id="GO:0005674">
    <property type="term" value="C:transcription factor TFIIF complex"/>
    <property type="evidence" value="ECO:0007669"/>
    <property type="project" value="InterPro"/>
</dbReference>
<evidence type="ECO:0000256" key="5">
    <source>
        <dbReference type="ARBA" id="ARBA00023125"/>
    </source>
</evidence>
<evidence type="ECO:0000256" key="6">
    <source>
        <dbReference type="ARBA" id="ARBA00023163"/>
    </source>
</evidence>
<keyword evidence="6" id="KW-0804">Transcription</keyword>
<keyword evidence="14" id="KW-1185">Reference proteome</keyword>
<dbReference type="Pfam" id="PF02270">
    <property type="entry name" value="TFIIF_beta"/>
    <property type="match status" value="1"/>
</dbReference>
<evidence type="ECO:0000256" key="2">
    <source>
        <dbReference type="ARBA" id="ARBA00009543"/>
    </source>
</evidence>
<evidence type="ECO:0000256" key="1">
    <source>
        <dbReference type="ARBA" id="ARBA00004123"/>
    </source>
</evidence>
<organism evidence="13 14">
    <name type="scientific">Ascobolus immersus RN42</name>
    <dbReference type="NCBI Taxonomy" id="1160509"/>
    <lineage>
        <taxon>Eukaryota</taxon>
        <taxon>Fungi</taxon>
        <taxon>Dikarya</taxon>
        <taxon>Ascomycota</taxon>
        <taxon>Pezizomycotina</taxon>
        <taxon>Pezizomycetes</taxon>
        <taxon>Pezizales</taxon>
        <taxon>Ascobolaceae</taxon>
        <taxon>Ascobolus</taxon>
    </lineage>
</organism>
<dbReference type="GO" id="GO:0003677">
    <property type="term" value="F:DNA binding"/>
    <property type="evidence" value="ECO:0007669"/>
    <property type="project" value="UniProtKB-KW"/>
</dbReference>
<dbReference type="GO" id="GO:0006367">
    <property type="term" value="P:transcription initiation at RNA polymerase II promoter"/>
    <property type="evidence" value="ECO:0007669"/>
    <property type="project" value="InterPro"/>
</dbReference>
<dbReference type="InterPro" id="IPR036388">
    <property type="entry name" value="WH-like_DNA-bd_sf"/>
</dbReference>
<dbReference type="Proteomes" id="UP000275078">
    <property type="component" value="Unassembled WGS sequence"/>
</dbReference>
<evidence type="ECO:0000313" key="14">
    <source>
        <dbReference type="Proteomes" id="UP000275078"/>
    </source>
</evidence>